<proteinExistence type="predicted"/>
<keyword evidence="2" id="KW-1185">Reference proteome</keyword>
<reference evidence="1" key="1">
    <citation type="journal article" date="2012" name="Nature">
        <title>The tomato genome sequence provides insights into fleshy fruit evolution.</title>
        <authorList>
            <consortium name="Tomato Genome Consortium"/>
        </authorList>
    </citation>
    <scope>NUCLEOTIDE SEQUENCE [LARGE SCALE GENOMIC DNA]</scope>
    <source>
        <strain evidence="1">cv. Heinz 1706</strain>
    </source>
</reference>
<organism evidence="1">
    <name type="scientific">Solanum lycopersicum</name>
    <name type="common">Tomato</name>
    <name type="synonym">Lycopersicon esculentum</name>
    <dbReference type="NCBI Taxonomy" id="4081"/>
    <lineage>
        <taxon>Eukaryota</taxon>
        <taxon>Viridiplantae</taxon>
        <taxon>Streptophyta</taxon>
        <taxon>Embryophyta</taxon>
        <taxon>Tracheophyta</taxon>
        <taxon>Spermatophyta</taxon>
        <taxon>Magnoliopsida</taxon>
        <taxon>eudicotyledons</taxon>
        <taxon>Gunneridae</taxon>
        <taxon>Pentapetalae</taxon>
        <taxon>asterids</taxon>
        <taxon>lamiids</taxon>
        <taxon>Solanales</taxon>
        <taxon>Solanaceae</taxon>
        <taxon>Solanoideae</taxon>
        <taxon>Solaneae</taxon>
        <taxon>Solanum</taxon>
        <taxon>Solanum subgen. Lycopersicon</taxon>
    </lineage>
</organism>
<dbReference type="AlphaFoldDB" id="A0A3Q7EW18"/>
<accession>A0A3Q7EW18</accession>
<reference evidence="1" key="2">
    <citation type="submission" date="2019-01" db="UniProtKB">
        <authorList>
            <consortium name="EnsemblPlants"/>
        </authorList>
    </citation>
    <scope>IDENTIFICATION</scope>
    <source>
        <strain evidence="1">cv. Heinz 1706</strain>
    </source>
</reference>
<name>A0A3Q7EW18_SOLLC</name>
<evidence type="ECO:0000313" key="1">
    <source>
        <dbReference type="EnsemblPlants" id="Solyc01g020360.1.1.1"/>
    </source>
</evidence>
<dbReference type="InParanoid" id="A0A3Q7EW18"/>
<evidence type="ECO:0000313" key="2">
    <source>
        <dbReference type="Proteomes" id="UP000004994"/>
    </source>
</evidence>
<dbReference type="PaxDb" id="4081-Solyc01g020360.1.1"/>
<protein>
    <submittedName>
        <fullName evidence="1">Uncharacterized protein</fullName>
    </submittedName>
</protein>
<dbReference type="Gramene" id="Solyc01g020360.1.1">
    <property type="protein sequence ID" value="Solyc01g020360.1.1.1"/>
    <property type="gene ID" value="Solyc01g020360.1"/>
</dbReference>
<dbReference type="EnsemblPlants" id="Solyc01g020360.1.1">
    <property type="protein sequence ID" value="Solyc01g020360.1.1.1"/>
    <property type="gene ID" value="Solyc01g020360.1"/>
</dbReference>
<dbReference type="Proteomes" id="UP000004994">
    <property type="component" value="Chromosome 1"/>
</dbReference>
<sequence>MGYCCSFKLQLSNLPAKCYQPQDVALEQLLVQICSSFLSSSYCYFGSIRTKREYLFLLK</sequence>